<sequence>MMTKQLSSETVDTVDNGAKTSVENVVENAAKSKVETGTNKHERNRRRSSDFDEEDWQEKGKVIDEVKICSYENNYKEVYFAKQTDTSISTVRRIFSFRTQKTAASWSSIFKLVKCLSNECVNANHLVVLLGTMLLYLVGNAAKVHFYLEGNRKFFIEIKFKKDVTVFKKGEKEPVGDNERRNIDDEFK</sequence>
<feature type="compositionally biased region" description="Basic and acidic residues" evidence="1">
    <location>
        <begin position="30"/>
        <end position="41"/>
    </location>
</feature>
<protein>
    <submittedName>
        <fullName evidence="5">Uncharacterized protein</fullName>
    </submittedName>
</protein>
<evidence type="ECO:0000313" key="4">
    <source>
        <dbReference type="EMBL" id="KAA5500947.1"/>
    </source>
</evidence>
<evidence type="ECO:0000313" key="6">
    <source>
        <dbReference type="Proteomes" id="UP000284689"/>
    </source>
</evidence>
<dbReference type="GeneID" id="75115591"/>
<name>A0A414F2Y6_9BACE</name>
<dbReference type="RefSeq" id="WP_032838563.1">
    <property type="nucleotide sequence ID" value="NZ_CABMOQ010000023.1"/>
</dbReference>
<dbReference type="AlphaFoldDB" id="A0A414F2Y6"/>
<accession>A0A414F2Y6</accession>
<dbReference type="EMBL" id="QSJD01000066">
    <property type="protein sequence ID" value="RHD40422.1"/>
    <property type="molecule type" value="Genomic_DNA"/>
</dbReference>
<organism evidence="5 6">
    <name type="scientific">Bacteroides caccae</name>
    <dbReference type="NCBI Taxonomy" id="47678"/>
    <lineage>
        <taxon>Bacteria</taxon>
        <taxon>Pseudomonadati</taxon>
        <taxon>Bacteroidota</taxon>
        <taxon>Bacteroidia</taxon>
        <taxon>Bacteroidales</taxon>
        <taxon>Bacteroidaceae</taxon>
        <taxon>Bacteroides</taxon>
    </lineage>
</organism>
<dbReference type="Proteomes" id="UP000284689">
    <property type="component" value="Unassembled WGS sequence"/>
</dbReference>
<comment type="caution">
    <text evidence="5">The sequence shown here is derived from an EMBL/GenBank/DDBJ whole genome shotgun (WGS) entry which is preliminary data.</text>
</comment>
<dbReference type="Proteomes" id="UP000491168">
    <property type="component" value="Unassembled WGS sequence"/>
</dbReference>
<evidence type="ECO:0000313" key="3">
    <source>
        <dbReference type="EMBL" id="KAA5492159.1"/>
    </source>
</evidence>
<evidence type="ECO:0000313" key="7">
    <source>
        <dbReference type="Proteomes" id="UP000368418"/>
    </source>
</evidence>
<dbReference type="EMBL" id="VVYD01000004">
    <property type="protein sequence ID" value="KAA5500947.1"/>
    <property type="molecule type" value="Genomic_DNA"/>
</dbReference>
<feature type="region of interest" description="Disordered" evidence="1">
    <location>
        <begin position="1"/>
        <end position="51"/>
    </location>
</feature>
<proteinExistence type="predicted"/>
<evidence type="ECO:0000313" key="9">
    <source>
        <dbReference type="Proteomes" id="UP000491168"/>
    </source>
</evidence>
<evidence type="ECO:0000313" key="5">
    <source>
        <dbReference type="EMBL" id="RHD40422.1"/>
    </source>
</evidence>
<reference evidence="7 8" key="2">
    <citation type="journal article" date="2019" name="Nat. Med.">
        <title>A library of human gut bacterial isolates paired with longitudinal multiomics data enables mechanistic microbiome research.</title>
        <authorList>
            <person name="Poyet M."/>
            <person name="Groussin M."/>
            <person name="Gibbons S.M."/>
            <person name="Avila-Pacheco J."/>
            <person name="Jiang X."/>
            <person name="Kearney S.M."/>
            <person name="Perrotta A.R."/>
            <person name="Berdy B."/>
            <person name="Zhao S."/>
            <person name="Lieberman T.D."/>
            <person name="Swanson P.K."/>
            <person name="Smith M."/>
            <person name="Roesemann S."/>
            <person name="Alexander J.E."/>
            <person name="Rich S.A."/>
            <person name="Livny J."/>
            <person name="Vlamakis H."/>
            <person name="Clish C."/>
            <person name="Bullock K."/>
            <person name="Deik A."/>
            <person name="Scott J."/>
            <person name="Pierce K.A."/>
            <person name="Xavier R.J."/>
            <person name="Alm E.J."/>
        </authorList>
    </citation>
    <scope>NUCLEOTIDE SEQUENCE [LARGE SCALE GENOMIC DNA]</scope>
    <source>
        <strain evidence="4 7">BIOML-A19</strain>
        <strain evidence="3 9">BIOML-A21</strain>
        <strain evidence="2 8">BIOML-A31</strain>
    </source>
</reference>
<dbReference type="EMBL" id="VVYF01000008">
    <property type="protein sequence ID" value="KAA5492159.1"/>
    <property type="molecule type" value="Genomic_DNA"/>
</dbReference>
<reference evidence="5 6" key="1">
    <citation type="submission" date="2018-08" db="EMBL/GenBank/DDBJ databases">
        <title>A genome reference for cultivated species of the human gut microbiota.</title>
        <authorList>
            <person name="Zou Y."/>
            <person name="Xue W."/>
            <person name="Luo G."/>
        </authorList>
    </citation>
    <scope>NUCLEOTIDE SEQUENCE [LARGE SCALE GENOMIC DNA]</scope>
    <source>
        <strain evidence="5 6">AM31-16AC</strain>
    </source>
</reference>
<feature type="compositionally biased region" description="Polar residues" evidence="1">
    <location>
        <begin position="1"/>
        <end position="23"/>
    </location>
</feature>
<dbReference type="Proteomes" id="UP000368418">
    <property type="component" value="Unassembled WGS sequence"/>
</dbReference>
<dbReference type="Proteomes" id="UP000475905">
    <property type="component" value="Unassembled WGS sequence"/>
</dbReference>
<gene>
    <name evidence="5" type="ORF">DW794_22025</name>
    <name evidence="4" type="ORF">F2Y31_06865</name>
    <name evidence="3" type="ORF">F2Y35_09520</name>
    <name evidence="2" type="ORF">F2Y36_12215</name>
</gene>
<evidence type="ECO:0000256" key="1">
    <source>
        <dbReference type="SAM" id="MobiDB-lite"/>
    </source>
</evidence>
<evidence type="ECO:0000313" key="8">
    <source>
        <dbReference type="Proteomes" id="UP000475905"/>
    </source>
</evidence>
<dbReference type="EMBL" id="VVYP01000014">
    <property type="protein sequence ID" value="KAA5462904.1"/>
    <property type="molecule type" value="Genomic_DNA"/>
</dbReference>
<evidence type="ECO:0000313" key="2">
    <source>
        <dbReference type="EMBL" id="KAA5462904.1"/>
    </source>
</evidence>